<sequence>MKYLLVLLALMPLAWAHQEVLANALAAQDRSISSQIVDAIEAAKEQMPCGFPGLGIPPLAPLKIAHKEINIDSDALLAIGEIDNFRLYGLNDFDIVQFRIQAILRKGTFEFNWNHVYLDTDYAMTTRVSGVKMHREGHAKFALKNLRVWGNFKYSMGILGGSIKLNNFDLYVSVGEVKSEIGGLSKYSIINKKLNQIIEEWVSLAINDNTNNIPLLTNGYLVPAVNAMIGDLSLSDILGMIGGGSGGGNGETGEPVEKVPCIPPEED</sequence>
<proteinExistence type="predicted"/>
<organism evidence="3">
    <name type="scientific">Musca domestica</name>
    <name type="common">House fly</name>
    <dbReference type="NCBI Taxonomy" id="7370"/>
    <lineage>
        <taxon>Eukaryota</taxon>
        <taxon>Metazoa</taxon>
        <taxon>Ecdysozoa</taxon>
        <taxon>Arthropoda</taxon>
        <taxon>Hexapoda</taxon>
        <taxon>Insecta</taxon>
        <taxon>Pterygota</taxon>
        <taxon>Neoptera</taxon>
        <taxon>Endopterygota</taxon>
        <taxon>Diptera</taxon>
        <taxon>Brachycera</taxon>
        <taxon>Muscomorpha</taxon>
        <taxon>Muscoidea</taxon>
        <taxon>Muscidae</taxon>
        <taxon>Musca</taxon>
    </lineage>
</organism>
<dbReference type="KEGG" id="mde:101896665"/>
<feature type="chain" id="PRO_5044561656" evidence="2">
    <location>
        <begin position="17"/>
        <end position="267"/>
    </location>
</feature>
<keyword evidence="2" id="KW-0732">Signal</keyword>
<name>A0A1I8NGP1_MUSDO</name>
<reference evidence="5" key="2">
    <citation type="submission" date="2025-04" db="UniProtKB">
        <authorList>
            <consortium name="RefSeq"/>
        </authorList>
    </citation>
    <scope>IDENTIFICATION</scope>
    <source>
        <strain evidence="5">Aabys</strain>
    </source>
</reference>
<dbReference type="OrthoDB" id="6370791at2759"/>
<dbReference type="GeneID" id="101896665"/>
<dbReference type="InterPro" id="IPR038606">
    <property type="entry name" value="To_sf"/>
</dbReference>
<dbReference type="Proteomes" id="UP001652621">
    <property type="component" value="Unplaced"/>
</dbReference>
<dbReference type="eggNOG" id="ENOG502T89S">
    <property type="taxonomic scope" value="Eukaryota"/>
</dbReference>
<dbReference type="InterPro" id="IPR010562">
    <property type="entry name" value="Haemolymph_juvenile_hormone-bd"/>
</dbReference>
<feature type="signal peptide" evidence="2">
    <location>
        <begin position="1"/>
        <end position="16"/>
    </location>
</feature>
<dbReference type="AlphaFoldDB" id="A0A1I8NGP1"/>
<dbReference type="PANTHER" id="PTHR20993:SF0">
    <property type="entry name" value="GH07914P"/>
    <property type="match status" value="1"/>
</dbReference>
<evidence type="ECO:0000313" key="5">
    <source>
        <dbReference type="RefSeq" id="XP_005189999.1"/>
    </source>
</evidence>
<protein>
    <submittedName>
        <fullName evidence="5">Uncharacterized protein LOC101896665</fullName>
    </submittedName>
</protein>
<feature type="region of interest" description="Disordered" evidence="1">
    <location>
        <begin position="245"/>
        <end position="267"/>
    </location>
</feature>
<evidence type="ECO:0000313" key="4">
    <source>
        <dbReference type="Proteomes" id="UP001652621"/>
    </source>
</evidence>
<dbReference type="Gene3D" id="3.15.10.30">
    <property type="entry name" value="Haemolymph juvenile hormone binding protein"/>
    <property type="match status" value="1"/>
</dbReference>
<evidence type="ECO:0000256" key="2">
    <source>
        <dbReference type="SAM" id="SignalP"/>
    </source>
</evidence>
<keyword evidence="4" id="KW-1185">Reference proteome</keyword>
<dbReference type="Pfam" id="PF06585">
    <property type="entry name" value="JHBP"/>
    <property type="match status" value="1"/>
</dbReference>
<evidence type="ECO:0000313" key="3">
    <source>
        <dbReference type="EnsemblMetazoa" id="MDOA014952-PA"/>
    </source>
</evidence>
<reference evidence="3" key="1">
    <citation type="submission" date="2020-05" db="UniProtKB">
        <authorList>
            <consortium name="EnsemblMetazoa"/>
        </authorList>
    </citation>
    <scope>IDENTIFICATION</scope>
    <source>
        <strain evidence="3">Aabys</strain>
    </source>
</reference>
<dbReference type="SMART" id="SM00700">
    <property type="entry name" value="JHBP"/>
    <property type="match status" value="1"/>
</dbReference>
<gene>
    <name evidence="3" type="primary">101896665</name>
    <name evidence="5" type="synonym">LOC101896665</name>
</gene>
<accession>A0A1I8NGP1</accession>
<dbReference type="EnsemblMetazoa" id="MDOA014952-RA">
    <property type="protein sequence ID" value="MDOA014952-PA"/>
    <property type="gene ID" value="MDOA014952"/>
</dbReference>
<dbReference type="VEuPathDB" id="VectorBase:MDOA014952"/>
<dbReference type="RefSeq" id="XP_005189999.1">
    <property type="nucleotide sequence ID" value="XM_005189942.3"/>
</dbReference>
<dbReference type="PANTHER" id="PTHR20993">
    <property type="entry name" value="GH07914P"/>
    <property type="match status" value="1"/>
</dbReference>
<evidence type="ECO:0000256" key="1">
    <source>
        <dbReference type="SAM" id="MobiDB-lite"/>
    </source>
</evidence>
<dbReference type="VEuPathDB" id="VectorBase:MDOMA2_012274"/>